<evidence type="ECO:0000256" key="2">
    <source>
        <dbReference type="SAM" id="Phobius"/>
    </source>
</evidence>
<feature type="region of interest" description="Disordered" evidence="1">
    <location>
        <begin position="143"/>
        <end position="176"/>
    </location>
</feature>
<feature type="region of interest" description="Disordered" evidence="1">
    <location>
        <begin position="245"/>
        <end position="418"/>
    </location>
</feature>
<gene>
    <name evidence="3" type="ORF">BD311DRAFT_868554</name>
</gene>
<proteinExistence type="predicted"/>
<feature type="compositionally biased region" description="Low complexity" evidence="1">
    <location>
        <begin position="146"/>
        <end position="176"/>
    </location>
</feature>
<dbReference type="AlphaFoldDB" id="A0A4V2JZ67"/>
<evidence type="ECO:0000313" key="3">
    <source>
        <dbReference type="EMBL" id="TBU23823.1"/>
    </source>
</evidence>
<evidence type="ECO:0000256" key="1">
    <source>
        <dbReference type="SAM" id="MobiDB-lite"/>
    </source>
</evidence>
<feature type="compositionally biased region" description="Polar residues" evidence="1">
    <location>
        <begin position="292"/>
        <end position="303"/>
    </location>
</feature>
<feature type="compositionally biased region" description="Pro residues" evidence="1">
    <location>
        <begin position="377"/>
        <end position="390"/>
    </location>
</feature>
<dbReference type="Gene3D" id="2.60.120.260">
    <property type="entry name" value="Galactose-binding domain-like"/>
    <property type="match status" value="1"/>
</dbReference>
<evidence type="ECO:0008006" key="4">
    <source>
        <dbReference type="Google" id="ProtNLM"/>
    </source>
</evidence>
<accession>A0A4V2JZ67</accession>
<feature type="transmembrane region" description="Helical" evidence="2">
    <location>
        <begin position="182"/>
        <end position="206"/>
    </location>
</feature>
<keyword evidence="2" id="KW-0472">Membrane</keyword>
<protein>
    <recommendedName>
        <fullName evidence="4">Mid2 domain-containing protein</fullName>
    </recommendedName>
</protein>
<organism evidence="3">
    <name type="scientific">Dichomitus squalens</name>
    <dbReference type="NCBI Taxonomy" id="114155"/>
    <lineage>
        <taxon>Eukaryota</taxon>
        <taxon>Fungi</taxon>
        <taxon>Dikarya</taxon>
        <taxon>Basidiomycota</taxon>
        <taxon>Agaricomycotina</taxon>
        <taxon>Agaricomycetes</taxon>
        <taxon>Polyporales</taxon>
        <taxon>Polyporaceae</taxon>
        <taxon>Dichomitus</taxon>
    </lineage>
</organism>
<dbReference type="EMBL" id="ML143494">
    <property type="protein sequence ID" value="TBU23823.1"/>
    <property type="molecule type" value="Genomic_DNA"/>
</dbReference>
<sequence>MSDLITVDDLAFDEITYIDVDDNNFWNPFFPPNDPNVRQGEVRMGASSGLSATFTFTGSQVSVFGRVQPALNGSQQPLSLYSVGSQHLQAFVAPDVTTAQDNVAFFNSSVMPYNQYTLIINVSRASASAPYFLDYIQYNTSNPDAGPTSAPSSTSTTSSTSSTGSGTPLSGSSGSSSLSAPVGAIVGGVVGGIAVIAAAVFAFVWYRLRERSTRKHAGASDEGKFSPPSGITPYIVPSLAHSQGRFADFDEPPNALGPSGSVFVGQHGSSHSLGYHGKSGRPNKAALARAPYQSSPSPGSLSINRDDSAQDATWGAQSVSGSGTGSGSEGSQAQSVHSCSAHTPSPRSTVPDLPNPASPPAHSGTRAKGARSESWGPRPPGSRPATPASPGPTSVQEDSGVRFQPGLTPSNVAPVLPPGVIPGPIRSAATGSEVARADIPPAYTLD</sequence>
<reference evidence="3" key="1">
    <citation type="submission" date="2019-01" db="EMBL/GenBank/DDBJ databases">
        <title>Draft genome sequences of three monokaryotic isolates of the white-rot basidiomycete fungus Dichomitus squalens.</title>
        <authorList>
            <consortium name="DOE Joint Genome Institute"/>
            <person name="Lopez S.C."/>
            <person name="Andreopoulos B."/>
            <person name="Pangilinan J."/>
            <person name="Lipzen A."/>
            <person name="Riley R."/>
            <person name="Ahrendt S."/>
            <person name="Ng V."/>
            <person name="Barry K."/>
            <person name="Daum C."/>
            <person name="Grigoriev I.V."/>
            <person name="Hilden K.S."/>
            <person name="Makela M.R."/>
            <person name="de Vries R.P."/>
        </authorList>
    </citation>
    <scope>NUCLEOTIDE SEQUENCE [LARGE SCALE GENOMIC DNA]</scope>
    <source>
        <strain evidence="3">OM18370.1</strain>
    </source>
</reference>
<dbReference type="OrthoDB" id="3265734at2759"/>
<feature type="compositionally biased region" description="Polar residues" evidence="1">
    <location>
        <begin position="337"/>
        <end position="348"/>
    </location>
</feature>
<keyword evidence="2" id="KW-0812">Transmembrane</keyword>
<dbReference type="Proteomes" id="UP000292957">
    <property type="component" value="Unassembled WGS sequence"/>
</dbReference>
<keyword evidence="2" id="KW-1133">Transmembrane helix</keyword>
<name>A0A4V2JZ67_9APHY</name>